<name>A0A6N1AMH9_9PROT</name>
<dbReference type="OrthoDB" id="9806994at2"/>
<dbReference type="AlphaFoldDB" id="A0A6N1AMH9"/>
<dbReference type="EMBL" id="CP054619">
    <property type="protein sequence ID" value="QKS52599.1"/>
    <property type="molecule type" value="Genomic_DNA"/>
</dbReference>
<accession>A0A6N1AMH9</accession>
<protein>
    <submittedName>
        <fullName evidence="2">Helix-turn-helix domain-containing protein</fullName>
    </submittedName>
</protein>
<evidence type="ECO:0000259" key="1">
    <source>
        <dbReference type="Pfam" id="PF12728"/>
    </source>
</evidence>
<dbReference type="Pfam" id="PF12728">
    <property type="entry name" value="HTH_17"/>
    <property type="match status" value="1"/>
</dbReference>
<proteinExistence type="predicted"/>
<sequence>MNTKIYMNEEEAAKLLGLSRRTLQRFRTEGNGPAFLRVASRRIIYATSDIKSWTKRCRQGGVAAFRGEGA</sequence>
<keyword evidence="3" id="KW-1185">Reference proteome</keyword>
<gene>
    <name evidence="2" type="ORF">HUE56_19745</name>
</gene>
<reference evidence="2 3" key="1">
    <citation type="submission" date="2020-06" db="EMBL/GenBank/DDBJ databases">
        <title>Complete genome of Azosprillum oryzae KACC14407.</title>
        <authorList>
            <person name="Kim M."/>
            <person name="Park Y.-J."/>
            <person name="Shin J.-H."/>
        </authorList>
    </citation>
    <scope>NUCLEOTIDE SEQUENCE [LARGE SCALE GENOMIC DNA]</scope>
    <source>
        <strain evidence="2 3">KACC 14407</strain>
    </source>
</reference>
<dbReference type="InterPro" id="IPR041657">
    <property type="entry name" value="HTH_17"/>
</dbReference>
<dbReference type="KEGG" id="aoz:HUE56_19745"/>
<dbReference type="SUPFAM" id="SSF46955">
    <property type="entry name" value="Putative DNA-binding domain"/>
    <property type="match status" value="1"/>
</dbReference>
<evidence type="ECO:0000313" key="3">
    <source>
        <dbReference type="Proteomes" id="UP000509702"/>
    </source>
</evidence>
<dbReference type="RefSeq" id="WP_149197391.1">
    <property type="nucleotide sequence ID" value="NZ_BSOV01000019.1"/>
</dbReference>
<feature type="domain" description="Helix-turn-helix" evidence="1">
    <location>
        <begin position="6"/>
        <end position="57"/>
    </location>
</feature>
<dbReference type="Proteomes" id="UP000509702">
    <property type="component" value="Chromosome"/>
</dbReference>
<dbReference type="InterPro" id="IPR009061">
    <property type="entry name" value="DNA-bd_dom_put_sf"/>
</dbReference>
<organism evidence="2 3">
    <name type="scientific">Azospirillum oryzae</name>
    <dbReference type="NCBI Taxonomy" id="286727"/>
    <lineage>
        <taxon>Bacteria</taxon>
        <taxon>Pseudomonadati</taxon>
        <taxon>Pseudomonadota</taxon>
        <taxon>Alphaproteobacteria</taxon>
        <taxon>Rhodospirillales</taxon>
        <taxon>Azospirillaceae</taxon>
        <taxon>Azospirillum</taxon>
    </lineage>
</organism>
<evidence type="ECO:0000313" key="2">
    <source>
        <dbReference type="EMBL" id="QKS52599.1"/>
    </source>
</evidence>